<name>A0A0B5BAD9_9BACT</name>
<dbReference type="EC" id="2.1.1.80" evidence="2"/>
<dbReference type="KEGG" id="gpi:GPICK_10250"/>
<sequence length="291" mass="33734">MFGLDAEITMTDEEFRLIRDLVYSHCGLFFDTDATYLLEKRLAKRLQFHQLAGFRDYYHFLKYNRKKDQELADIMDVLTTNETYFFRESFQLKAFTDEIIPEIREAKLKSGDRSLRIWSAGCSSGEEPYTIAMLLLEMGGFAGWNVEIVGTDISQRVIQQARKGLYGKSSFRVTDDTYIRRYFTEQDGMHRVNEKVRELVTISHLNLLDSNRIALLGRMDAIFCRNVIIYFDQAARRTVIDSFHRTLRDGGYLLLGHSESLMNISTAFTLRHLRSDMVYQKPQPAGAGGRP</sequence>
<dbReference type="Pfam" id="PF03705">
    <property type="entry name" value="CheR_N"/>
    <property type="match status" value="1"/>
</dbReference>
<evidence type="ECO:0000256" key="1">
    <source>
        <dbReference type="ARBA" id="ARBA00001541"/>
    </source>
</evidence>
<evidence type="ECO:0000313" key="7">
    <source>
        <dbReference type="EMBL" id="AJE03678.1"/>
    </source>
</evidence>
<feature type="domain" description="CheR-type methyltransferase" evidence="6">
    <location>
        <begin position="3"/>
        <end position="284"/>
    </location>
</feature>
<reference evidence="7 8" key="1">
    <citation type="journal article" date="2015" name="Genome Announc.">
        <title>Complete Genome of Geobacter pickeringii G13T, a Metal-Reducing Isolate from Sedimentary Kaolin Deposits.</title>
        <authorList>
            <person name="Badalamenti J.P."/>
            <person name="Bond D.R."/>
        </authorList>
    </citation>
    <scope>NUCLEOTIDE SEQUENCE [LARGE SCALE GENOMIC DNA]</scope>
    <source>
        <strain evidence="7 8">G13</strain>
    </source>
</reference>
<dbReference type="Gene3D" id="1.10.155.10">
    <property type="entry name" value="Chemotaxis receptor methyltransferase CheR, N-terminal domain"/>
    <property type="match status" value="1"/>
</dbReference>
<evidence type="ECO:0000256" key="2">
    <source>
        <dbReference type="ARBA" id="ARBA00012534"/>
    </source>
</evidence>
<dbReference type="SUPFAM" id="SSF47757">
    <property type="entry name" value="Chemotaxis receptor methyltransferase CheR, N-terminal domain"/>
    <property type="match status" value="1"/>
</dbReference>
<evidence type="ECO:0000313" key="8">
    <source>
        <dbReference type="Proteomes" id="UP000057609"/>
    </source>
</evidence>
<dbReference type="SMART" id="SM00138">
    <property type="entry name" value="MeTrc"/>
    <property type="match status" value="1"/>
</dbReference>
<keyword evidence="5" id="KW-0949">S-adenosyl-L-methionine</keyword>
<evidence type="ECO:0000256" key="3">
    <source>
        <dbReference type="ARBA" id="ARBA00022603"/>
    </source>
</evidence>
<dbReference type="CDD" id="cd02440">
    <property type="entry name" value="AdoMet_MTases"/>
    <property type="match status" value="1"/>
</dbReference>
<dbReference type="PANTHER" id="PTHR24422">
    <property type="entry name" value="CHEMOTAXIS PROTEIN METHYLTRANSFERASE"/>
    <property type="match status" value="1"/>
</dbReference>
<dbReference type="InterPro" id="IPR029063">
    <property type="entry name" value="SAM-dependent_MTases_sf"/>
</dbReference>
<dbReference type="InterPro" id="IPR022641">
    <property type="entry name" value="CheR_N"/>
</dbReference>
<dbReference type="GO" id="GO:0032259">
    <property type="term" value="P:methylation"/>
    <property type="evidence" value="ECO:0007669"/>
    <property type="project" value="UniProtKB-KW"/>
</dbReference>
<evidence type="ECO:0000259" key="6">
    <source>
        <dbReference type="PROSITE" id="PS50123"/>
    </source>
</evidence>
<dbReference type="PANTHER" id="PTHR24422:SF10">
    <property type="entry name" value="CHEMOTAXIS PROTEIN METHYLTRANSFERASE 2"/>
    <property type="match status" value="1"/>
</dbReference>
<dbReference type="AlphaFoldDB" id="A0A0B5BAD9"/>
<protein>
    <recommendedName>
        <fullName evidence="2">protein-glutamate O-methyltransferase</fullName>
        <ecNumber evidence="2">2.1.1.80</ecNumber>
    </recommendedName>
</protein>
<comment type="catalytic activity">
    <reaction evidence="1">
        <text>L-glutamyl-[protein] + S-adenosyl-L-methionine = [protein]-L-glutamate 5-O-methyl ester + S-adenosyl-L-homocysteine</text>
        <dbReference type="Rhea" id="RHEA:24452"/>
        <dbReference type="Rhea" id="RHEA-COMP:10208"/>
        <dbReference type="Rhea" id="RHEA-COMP:10311"/>
        <dbReference type="ChEBI" id="CHEBI:29973"/>
        <dbReference type="ChEBI" id="CHEBI:57856"/>
        <dbReference type="ChEBI" id="CHEBI:59789"/>
        <dbReference type="ChEBI" id="CHEBI:82795"/>
        <dbReference type="EC" id="2.1.1.80"/>
    </reaction>
</comment>
<dbReference type="InterPro" id="IPR050903">
    <property type="entry name" value="Bact_Chemotaxis_MeTrfase"/>
</dbReference>
<dbReference type="Pfam" id="PF01739">
    <property type="entry name" value="CheR"/>
    <property type="match status" value="1"/>
</dbReference>
<dbReference type="InterPro" id="IPR026024">
    <property type="entry name" value="Chemotaxis_MeTrfase_CheR"/>
</dbReference>
<accession>A0A0B5BAD9</accession>
<evidence type="ECO:0000256" key="4">
    <source>
        <dbReference type="ARBA" id="ARBA00022679"/>
    </source>
</evidence>
<evidence type="ECO:0000256" key="5">
    <source>
        <dbReference type="ARBA" id="ARBA00022691"/>
    </source>
</evidence>
<dbReference type="InterPro" id="IPR036804">
    <property type="entry name" value="CheR_N_sf"/>
</dbReference>
<keyword evidence="3" id="KW-0489">Methyltransferase</keyword>
<dbReference type="RefSeq" id="WP_039742861.1">
    <property type="nucleotide sequence ID" value="NZ_CP009788.1"/>
</dbReference>
<dbReference type="PRINTS" id="PR00996">
    <property type="entry name" value="CHERMTFRASE"/>
</dbReference>
<dbReference type="PROSITE" id="PS50123">
    <property type="entry name" value="CHER"/>
    <property type="match status" value="1"/>
</dbReference>
<dbReference type="OrthoDB" id="9786165at2"/>
<dbReference type="STRING" id="345632.GPICK_10250"/>
<proteinExistence type="predicted"/>
<gene>
    <name evidence="7" type="ORF">GPICK_10250</name>
</gene>
<dbReference type="InterPro" id="IPR000780">
    <property type="entry name" value="CheR_MeTrfase"/>
</dbReference>
<dbReference type="Gene3D" id="3.40.50.150">
    <property type="entry name" value="Vaccinia Virus protein VP39"/>
    <property type="match status" value="1"/>
</dbReference>
<organism evidence="7 8">
    <name type="scientific">Geobacter pickeringii</name>
    <dbReference type="NCBI Taxonomy" id="345632"/>
    <lineage>
        <taxon>Bacteria</taxon>
        <taxon>Pseudomonadati</taxon>
        <taxon>Thermodesulfobacteriota</taxon>
        <taxon>Desulfuromonadia</taxon>
        <taxon>Geobacterales</taxon>
        <taxon>Geobacteraceae</taxon>
        <taxon>Geobacter</taxon>
    </lineage>
</organism>
<dbReference type="GO" id="GO:0008983">
    <property type="term" value="F:protein-glutamate O-methyltransferase activity"/>
    <property type="evidence" value="ECO:0007669"/>
    <property type="project" value="UniProtKB-EC"/>
</dbReference>
<keyword evidence="4" id="KW-0808">Transferase</keyword>
<dbReference type="SUPFAM" id="SSF53335">
    <property type="entry name" value="S-adenosyl-L-methionine-dependent methyltransferases"/>
    <property type="match status" value="1"/>
</dbReference>
<dbReference type="HOGENOM" id="CLU_025854_0_1_7"/>
<dbReference type="InterPro" id="IPR022642">
    <property type="entry name" value="CheR_C"/>
</dbReference>
<dbReference type="Proteomes" id="UP000057609">
    <property type="component" value="Chromosome"/>
</dbReference>
<dbReference type="EMBL" id="CP009788">
    <property type="protein sequence ID" value="AJE03678.1"/>
    <property type="molecule type" value="Genomic_DNA"/>
</dbReference>
<keyword evidence="8" id="KW-1185">Reference proteome</keyword>
<dbReference type="PIRSF" id="PIRSF000410">
    <property type="entry name" value="CheR"/>
    <property type="match status" value="1"/>
</dbReference>